<evidence type="ECO:0000256" key="1">
    <source>
        <dbReference type="ARBA" id="ARBA00004853"/>
    </source>
</evidence>
<protein>
    <recommendedName>
        <fullName evidence="9">GTP cyclohydrolase-2</fullName>
        <ecNumber evidence="9">3.5.4.25</ecNumber>
    </recommendedName>
    <alternativeName>
        <fullName evidence="9">GTP cyclohydrolase II</fullName>
    </alternativeName>
</protein>
<gene>
    <name evidence="9" type="primary">ribA</name>
    <name evidence="11" type="ORF">ARC78_12280</name>
</gene>
<dbReference type="InterPro" id="IPR000926">
    <property type="entry name" value="RibA"/>
</dbReference>
<evidence type="ECO:0000256" key="6">
    <source>
        <dbReference type="ARBA" id="ARBA00022833"/>
    </source>
</evidence>
<proteinExistence type="inferred from homology"/>
<dbReference type="Proteomes" id="UP000050836">
    <property type="component" value="Unassembled WGS sequence"/>
</dbReference>
<name>A0A0R0AI36_9GAMM</name>
<evidence type="ECO:0000256" key="2">
    <source>
        <dbReference type="ARBA" id="ARBA00022619"/>
    </source>
</evidence>
<evidence type="ECO:0000256" key="5">
    <source>
        <dbReference type="ARBA" id="ARBA00022801"/>
    </source>
</evidence>
<keyword evidence="5 9" id="KW-0378">Hydrolase</keyword>
<dbReference type="EC" id="3.5.4.25" evidence="9"/>
<dbReference type="UniPathway" id="UPA00275">
    <property type="reaction ID" value="UER00400"/>
</dbReference>
<evidence type="ECO:0000256" key="3">
    <source>
        <dbReference type="ARBA" id="ARBA00022723"/>
    </source>
</evidence>
<dbReference type="AlphaFoldDB" id="A0A0R0AI36"/>
<dbReference type="GO" id="GO:0009231">
    <property type="term" value="P:riboflavin biosynthetic process"/>
    <property type="evidence" value="ECO:0007669"/>
    <property type="project" value="UniProtKB-UniRule"/>
</dbReference>
<feature type="binding site" evidence="9">
    <location>
        <begin position="263"/>
        <end position="265"/>
    </location>
    <ligand>
        <name>GTP</name>
        <dbReference type="ChEBI" id="CHEBI:37565"/>
    </ligand>
</feature>
<comment type="cofactor">
    <cofactor evidence="9">
        <name>Zn(2+)</name>
        <dbReference type="ChEBI" id="CHEBI:29105"/>
    </cofactor>
    <text evidence="9">Binds 1 zinc ion per subunit.</text>
</comment>
<evidence type="ECO:0000256" key="9">
    <source>
        <dbReference type="HAMAP-Rule" id="MF_00179"/>
    </source>
</evidence>
<dbReference type="GO" id="GO:0005525">
    <property type="term" value="F:GTP binding"/>
    <property type="evidence" value="ECO:0007669"/>
    <property type="project" value="UniProtKB-KW"/>
</dbReference>
<dbReference type="NCBIfam" id="NF006456">
    <property type="entry name" value="PRK08815.1"/>
    <property type="match status" value="1"/>
</dbReference>
<evidence type="ECO:0000313" key="11">
    <source>
        <dbReference type="EMBL" id="KRG40932.1"/>
    </source>
</evidence>
<dbReference type="HAMAP" id="MF_00179">
    <property type="entry name" value="RibA"/>
    <property type="match status" value="1"/>
</dbReference>
<dbReference type="EMBL" id="LLXS01000030">
    <property type="protein sequence ID" value="KRG40932.1"/>
    <property type="molecule type" value="Genomic_DNA"/>
</dbReference>
<keyword evidence="2 9" id="KW-0686">Riboflavin biosynthesis</keyword>
<dbReference type="GO" id="GO:0005829">
    <property type="term" value="C:cytosol"/>
    <property type="evidence" value="ECO:0007669"/>
    <property type="project" value="TreeGrafter"/>
</dbReference>
<accession>A0A0R0AI36</accession>
<dbReference type="NCBIfam" id="NF001591">
    <property type="entry name" value="PRK00393.1"/>
    <property type="match status" value="1"/>
</dbReference>
<comment type="caution">
    <text evidence="11">The sequence shown here is derived from an EMBL/GenBank/DDBJ whole genome shotgun (WGS) entry which is preliminary data.</text>
</comment>
<feature type="binding site" evidence="9">
    <location>
        <position position="238"/>
    </location>
    <ligand>
        <name>Zn(2+)</name>
        <dbReference type="ChEBI" id="CHEBI:29105"/>
        <note>catalytic</note>
    </ligand>
</feature>
<dbReference type="Gene3D" id="3.40.50.10990">
    <property type="entry name" value="GTP cyclohydrolase II"/>
    <property type="match status" value="1"/>
</dbReference>
<dbReference type="RefSeq" id="WP_057506278.1">
    <property type="nucleotide sequence ID" value="NZ_LLXS01000030.1"/>
</dbReference>
<dbReference type="CDD" id="cd00641">
    <property type="entry name" value="GTP_cyclohydro2"/>
    <property type="match status" value="1"/>
</dbReference>
<evidence type="ECO:0000256" key="8">
    <source>
        <dbReference type="ARBA" id="ARBA00049295"/>
    </source>
</evidence>
<keyword evidence="12" id="KW-1185">Reference proteome</keyword>
<feature type="binding site" evidence="9">
    <location>
        <position position="225"/>
    </location>
    <ligand>
        <name>Zn(2+)</name>
        <dbReference type="ChEBI" id="CHEBI:29105"/>
        <note>catalytic</note>
    </ligand>
</feature>
<evidence type="ECO:0000256" key="4">
    <source>
        <dbReference type="ARBA" id="ARBA00022741"/>
    </source>
</evidence>
<comment type="catalytic activity">
    <reaction evidence="8 9">
        <text>GTP + 4 H2O = 2,5-diamino-6-hydroxy-4-(5-phosphoribosylamino)-pyrimidine + formate + 2 phosphate + 3 H(+)</text>
        <dbReference type="Rhea" id="RHEA:23704"/>
        <dbReference type="ChEBI" id="CHEBI:15377"/>
        <dbReference type="ChEBI" id="CHEBI:15378"/>
        <dbReference type="ChEBI" id="CHEBI:15740"/>
        <dbReference type="ChEBI" id="CHEBI:37565"/>
        <dbReference type="ChEBI" id="CHEBI:43474"/>
        <dbReference type="ChEBI" id="CHEBI:58614"/>
        <dbReference type="EC" id="3.5.4.25"/>
    </reaction>
</comment>
<feature type="binding site" evidence="9">
    <location>
        <position position="320"/>
    </location>
    <ligand>
        <name>GTP</name>
        <dbReference type="ChEBI" id="CHEBI:37565"/>
    </ligand>
</feature>
<dbReference type="SUPFAM" id="SSF142695">
    <property type="entry name" value="RibA-like"/>
    <property type="match status" value="1"/>
</dbReference>
<comment type="pathway">
    <text evidence="1 9">Cofactor biosynthesis; riboflavin biosynthesis; 5-amino-6-(D-ribitylamino)uracil from GTP: step 1/4.</text>
</comment>
<keyword evidence="6 9" id="KW-0862">Zinc</keyword>
<dbReference type="GO" id="GO:0003935">
    <property type="term" value="F:GTP cyclohydrolase II activity"/>
    <property type="evidence" value="ECO:0007669"/>
    <property type="project" value="UniProtKB-UniRule"/>
</dbReference>
<reference evidence="11 12" key="1">
    <citation type="submission" date="2015-10" db="EMBL/GenBank/DDBJ databases">
        <title>Genome sequencing and analysis of members of genus Stenotrophomonas.</title>
        <authorList>
            <person name="Patil P.P."/>
            <person name="Midha S."/>
            <person name="Patil P.B."/>
        </authorList>
    </citation>
    <scope>NUCLEOTIDE SEQUENCE [LARGE SCALE GENOMIC DNA]</scope>
    <source>
        <strain evidence="11 12">JCM 9942</strain>
    </source>
</reference>
<organism evidence="11 12">
    <name type="scientific">Stenotrophomonas pictorum JCM 9942</name>
    <dbReference type="NCBI Taxonomy" id="1236960"/>
    <lineage>
        <taxon>Bacteria</taxon>
        <taxon>Pseudomonadati</taxon>
        <taxon>Pseudomonadota</taxon>
        <taxon>Gammaproteobacteria</taxon>
        <taxon>Lysobacterales</taxon>
        <taxon>Lysobacteraceae</taxon>
        <taxon>Stenotrophomonas</taxon>
    </lineage>
</organism>
<dbReference type="GO" id="GO:0008270">
    <property type="term" value="F:zinc ion binding"/>
    <property type="evidence" value="ECO:0007669"/>
    <property type="project" value="UniProtKB-UniRule"/>
</dbReference>
<dbReference type="PANTHER" id="PTHR21327">
    <property type="entry name" value="GTP CYCLOHYDROLASE II-RELATED"/>
    <property type="match status" value="1"/>
</dbReference>
<feature type="active site" description="Nucleophile" evidence="9">
    <location>
        <position position="299"/>
    </location>
</feature>
<dbReference type="InterPro" id="IPR032677">
    <property type="entry name" value="GTP_cyclohydro_II"/>
</dbReference>
<dbReference type="Pfam" id="PF00925">
    <property type="entry name" value="GTP_cyclohydro2"/>
    <property type="match status" value="1"/>
</dbReference>
<evidence type="ECO:0000256" key="7">
    <source>
        <dbReference type="ARBA" id="ARBA00023134"/>
    </source>
</evidence>
<keyword evidence="3 9" id="KW-0479">Metal-binding</keyword>
<feature type="binding site" evidence="9">
    <location>
        <position position="285"/>
    </location>
    <ligand>
        <name>GTP</name>
        <dbReference type="ChEBI" id="CHEBI:37565"/>
    </ligand>
</feature>
<feature type="binding site" evidence="9">
    <location>
        <position position="241"/>
    </location>
    <ligand>
        <name>GTP</name>
        <dbReference type="ChEBI" id="CHEBI:37565"/>
    </ligand>
</feature>
<comment type="similarity">
    <text evidence="9">Belongs to the GTP cyclohydrolase II family.</text>
</comment>
<feature type="domain" description="GTP cyclohydrolase II" evidence="10">
    <location>
        <begin position="178"/>
        <end position="340"/>
    </location>
</feature>
<evidence type="ECO:0000313" key="12">
    <source>
        <dbReference type="Proteomes" id="UP000050836"/>
    </source>
</evidence>
<evidence type="ECO:0000259" key="10">
    <source>
        <dbReference type="Pfam" id="PF00925"/>
    </source>
</evidence>
<dbReference type="InterPro" id="IPR036144">
    <property type="entry name" value="RibA-like_sf"/>
</dbReference>
<keyword evidence="4 9" id="KW-0547">Nucleotide-binding</keyword>
<feature type="binding site" evidence="9">
    <location>
        <begin position="220"/>
        <end position="224"/>
    </location>
    <ligand>
        <name>GTP</name>
        <dbReference type="ChEBI" id="CHEBI:37565"/>
    </ligand>
</feature>
<feature type="binding site" evidence="9">
    <location>
        <position position="236"/>
    </location>
    <ligand>
        <name>Zn(2+)</name>
        <dbReference type="ChEBI" id="CHEBI:29105"/>
        <note>catalytic</note>
    </ligand>
</feature>
<feature type="active site" description="Proton acceptor" evidence="9">
    <location>
        <position position="297"/>
    </location>
</feature>
<feature type="binding site" evidence="9">
    <location>
        <position position="325"/>
    </location>
    <ligand>
        <name>GTP</name>
        <dbReference type="ChEBI" id="CHEBI:37565"/>
    </ligand>
</feature>
<comment type="function">
    <text evidence="9">Catalyzes the conversion of GTP to 2,5-diamino-6-ribosylamino-4(3H)-pyrimidinone 5'-phosphate (DARP), formate and pyrophosphate.</text>
</comment>
<dbReference type="PANTHER" id="PTHR21327:SF18">
    <property type="entry name" value="3,4-DIHYDROXY-2-BUTANONE 4-PHOSPHATE SYNTHASE"/>
    <property type="match status" value="1"/>
</dbReference>
<sequence length="375" mass="39504">MSALPSPATSSAGFPQTAAIHCERAAAELRAGRPLVIVDGDRRSAVIALDSATAASFSAFADAADQRHYLFLTRPRAQTLGIAAEHGIRIPLAGLTFDSLPALAYLRDATPPQGPFSAGDARDAAAVELARLGLLLPAMVAVELPASDSPFDPCMHLEIADLAEGAAQAGQDYELVTRSPVPLRDVGMSEFAVFRGGVAQRDQVAVIVGTPDMGGIVPVRVHSSCLTGDLFGSLKCDCGDQLRRGLRTLKELGGGVLLYLDQEGRGTGIAAKMRAYGYQHEGLDTIDADAQLGFGPDERRYASAAAMLRGLGVRRIQLLTNNPSKVQHLRNAGIEVVGCVAVTGEITAENEQYLRTKAVRAGHQLDVDALIMAAQ</sequence>
<keyword evidence="7 9" id="KW-0342">GTP-binding</keyword>
<dbReference type="PIRSF" id="PIRSF001259">
    <property type="entry name" value="RibA"/>
    <property type="match status" value="1"/>
</dbReference>